<dbReference type="RefSeq" id="WP_067514263.1">
    <property type="nucleotide sequence ID" value="NZ_QNRE01000001.1"/>
</dbReference>
<dbReference type="AlphaFoldDB" id="A0A366E404"/>
<evidence type="ECO:0000313" key="2">
    <source>
        <dbReference type="EMBL" id="RBO97073.1"/>
    </source>
</evidence>
<dbReference type="Pfam" id="PF23859">
    <property type="entry name" value="DpdA"/>
    <property type="match status" value="1"/>
</dbReference>
<gene>
    <name evidence="2" type="ORF">DFR74_1011093</name>
</gene>
<dbReference type="InterPro" id="IPR055645">
    <property type="entry name" value="DpdA"/>
</dbReference>
<keyword evidence="3" id="KW-1185">Reference proteome</keyword>
<dbReference type="Proteomes" id="UP000252586">
    <property type="component" value="Unassembled WGS sequence"/>
</dbReference>
<accession>A0A366E404</accession>
<organism evidence="2 3">
    <name type="scientific">Nocardia puris</name>
    <dbReference type="NCBI Taxonomy" id="208602"/>
    <lineage>
        <taxon>Bacteria</taxon>
        <taxon>Bacillati</taxon>
        <taxon>Actinomycetota</taxon>
        <taxon>Actinomycetes</taxon>
        <taxon>Mycobacteriales</taxon>
        <taxon>Nocardiaceae</taxon>
        <taxon>Nocardia</taxon>
    </lineage>
</organism>
<reference evidence="2 3" key="1">
    <citation type="submission" date="2018-06" db="EMBL/GenBank/DDBJ databases">
        <title>Genomic Encyclopedia of Type Strains, Phase IV (KMG-IV): sequencing the most valuable type-strain genomes for metagenomic binning, comparative biology and taxonomic classification.</title>
        <authorList>
            <person name="Goeker M."/>
        </authorList>
    </citation>
    <scope>NUCLEOTIDE SEQUENCE [LARGE SCALE GENOMIC DNA]</scope>
    <source>
        <strain evidence="2 3">DSM 44599</strain>
    </source>
</reference>
<dbReference type="STRING" id="1210090.GCA_001613185_06705"/>
<evidence type="ECO:0000313" key="3">
    <source>
        <dbReference type="Proteomes" id="UP000252586"/>
    </source>
</evidence>
<evidence type="ECO:0000259" key="1">
    <source>
        <dbReference type="Pfam" id="PF23859"/>
    </source>
</evidence>
<proteinExistence type="predicted"/>
<feature type="domain" description="DeoxyPurine in DNA protein A" evidence="1">
    <location>
        <begin position="2"/>
        <end position="248"/>
    </location>
</feature>
<protein>
    <recommendedName>
        <fullName evidence="1">DeoxyPurine in DNA protein A domain-containing protein</fullName>
    </recommendedName>
</protein>
<name>A0A366E404_9NOCA</name>
<comment type="caution">
    <text evidence="2">The sequence shown here is derived from an EMBL/GenBank/DDBJ whole genome shotgun (WGS) entry which is preliminary data.</text>
</comment>
<dbReference type="EMBL" id="QNRE01000001">
    <property type="protein sequence ID" value="RBO97073.1"/>
    <property type="molecule type" value="Genomic_DNA"/>
</dbReference>
<sequence length="278" mass="30498">MRFYLGSHHPGWLSRTGLPLFISDVRLSRYKTLPRAKGRWALDSGGFSMLSVHGSWSDGPTPKQYAERVRRYAVEVGGLDWAAPQDWMCEPFIIARTGLTVAEHQARTVSNYLELRSLAPELPFAPVLQGFDLSDYAHCAHLYDKAGVDLVAASVVGVGSVCRRQATTDAALIMSTLSEQLPGVRLHGFGIKTTGLGKYGALLASADSMAWSYNARREARPLPGCTGHKNCANCLRYALAWRNRVLAQLTPTPSSPRRRHAHRVAPNQLALFDLEGAA</sequence>